<dbReference type="NCBIfam" id="NF001899">
    <property type="entry name" value="PRK00654.1-2"/>
    <property type="match status" value="1"/>
</dbReference>
<dbReference type="InterPro" id="IPR011835">
    <property type="entry name" value="GS/SS"/>
</dbReference>
<keyword evidence="5 8" id="KW-0328">Glycosyltransferase</keyword>
<evidence type="ECO:0000256" key="4">
    <source>
        <dbReference type="ARBA" id="ARBA00010281"/>
    </source>
</evidence>
<gene>
    <name evidence="8 11" type="primary">glgA</name>
    <name evidence="11" type="ORF">NSPWAT_1859</name>
</gene>
<feature type="binding site" evidence="8">
    <location>
        <position position="19"/>
    </location>
    <ligand>
        <name>ADP-alpha-D-glucose</name>
        <dbReference type="ChEBI" id="CHEBI:57498"/>
    </ligand>
</feature>
<dbReference type="Proteomes" id="UP001157733">
    <property type="component" value="Chromosome"/>
</dbReference>
<dbReference type="EC" id="2.4.1.21" evidence="8"/>
<dbReference type="Pfam" id="PF00534">
    <property type="entry name" value="Glycos_transf_1"/>
    <property type="match status" value="1"/>
</dbReference>
<dbReference type="SUPFAM" id="SSF53756">
    <property type="entry name" value="UDP-Glycosyltransferase/glycogen phosphorylase"/>
    <property type="match status" value="1"/>
</dbReference>
<protein>
    <recommendedName>
        <fullName evidence="8">Glycogen synthase</fullName>
        <ecNumber evidence="8">2.4.1.21</ecNumber>
    </recommendedName>
    <alternativeName>
        <fullName evidence="8">Starch [bacterial glycogen] synthase</fullName>
    </alternativeName>
</protein>
<evidence type="ECO:0000259" key="9">
    <source>
        <dbReference type="Pfam" id="PF00534"/>
    </source>
</evidence>
<accession>A0ABM9HEQ6</accession>
<proteinExistence type="inferred from homology"/>
<evidence type="ECO:0000256" key="8">
    <source>
        <dbReference type="HAMAP-Rule" id="MF_00484"/>
    </source>
</evidence>
<evidence type="ECO:0000313" key="12">
    <source>
        <dbReference type="Proteomes" id="UP001157733"/>
    </source>
</evidence>
<dbReference type="InterPro" id="IPR013534">
    <property type="entry name" value="Starch_synth_cat_dom"/>
</dbReference>
<evidence type="ECO:0000256" key="7">
    <source>
        <dbReference type="ARBA" id="ARBA00023056"/>
    </source>
</evidence>
<dbReference type="HAMAP" id="MF_00484">
    <property type="entry name" value="Glycogen_synth"/>
    <property type="match status" value="1"/>
</dbReference>
<sequence>MASPLKILSVASEAHPFAKTGGLGDVCGALPWAHHRLGHDVRCVLPYYASIAATDAPIKSAGAMLSIPIGIANPQATVHVSRIQGKVPLYLIGNGFYFGRKGYYGEGGIDYPDNASRFAFFCRAALEWCKAIGFQPDLIHCHDWQAGLVAAYLKLVYHNDPFFQSTRTLFTIHNLGYQGNFDAAALQLTHLPASAFHTQGLEFFGQFSFLKAGLVYSDLLTTVSKRYRQEILLPANGFRMDGILNARKDNLFGVLNGVDYDEWNPAGDPWIAAPYSKSSLKGKAACREALLADLKLKLPPKQPLVCMVTRLSWQKGIDLVQDGFGRILAEKLGLAVLGVGDPTYESFFTEQARRYGDRFACRLEFDEGRAHQFIAGSDILLMPSVYEPCGLAQMYALRYGTVPVVRSVGGLADTVKNFNPETGRGTGFNFRPFALKYLLQSLRNASGMFQHRTRWRRLMHNGMSQNLSWERAAKEYIRLYRKALRET</sequence>
<comment type="pathway">
    <text evidence="3 8">Glycan biosynthesis; glycogen biosynthesis.</text>
</comment>
<comment type="function">
    <text evidence="2 8">Synthesizes alpha-1,4-glucan chains using ADP-glucose.</text>
</comment>
<keyword evidence="12" id="KW-1185">Reference proteome</keyword>
<reference evidence="11 12" key="1">
    <citation type="submission" date="2022-09" db="EMBL/GenBank/DDBJ databases">
        <authorList>
            <person name="Kop L."/>
        </authorList>
    </citation>
    <scope>NUCLEOTIDE SEQUENCE [LARGE SCALE GENOMIC DNA]</scope>
    <source>
        <strain evidence="11 12">347</strain>
    </source>
</reference>
<dbReference type="GO" id="GO:0009011">
    <property type="term" value="F:alpha-1,4-glucan glucosyltransferase (ADP-glucose donor) activity"/>
    <property type="evidence" value="ECO:0007669"/>
    <property type="project" value="UniProtKB-EC"/>
</dbReference>
<comment type="catalytic activity">
    <reaction evidence="1 8">
        <text>[(1-&gt;4)-alpha-D-glucosyl](n) + ADP-alpha-D-glucose = [(1-&gt;4)-alpha-D-glucosyl](n+1) + ADP + H(+)</text>
        <dbReference type="Rhea" id="RHEA:18189"/>
        <dbReference type="Rhea" id="RHEA-COMP:9584"/>
        <dbReference type="Rhea" id="RHEA-COMP:9587"/>
        <dbReference type="ChEBI" id="CHEBI:15378"/>
        <dbReference type="ChEBI" id="CHEBI:15444"/>
        <dbReference type="ChEBI" id="CHEBI:57498"/>
        <dbReference type="ChEBI" id="CHEBI:456216"/>
        <dbReference type="EC" id="2.4.1.21"/>
    </reaction>
</comment>
<dbReference type="InterPro" id="IPR001296">
    <property type="entry name" value="Glyco_trans_1"/>
</dbReference>
<name>A0ABM9HEQ6_9BACT</name>
<feature type="domain" description="Glycosyl transferase family 1" evidence="9">
    <location>
        <begin position="295"/>
        <end position="426"/>
    </location>
</feature>
<evidence type="ECO:0000256" key="5">
    <source>
        <dbReference type="ARBA" id="ARBA00022676"/>
    </source>
</evidence>
<keyword evidence="6 8" id="KW-0808">Transferase</keyword>
<evidence type="ECO:0000256" key="2">
    <source>
        <dbReference type="ARBA" id="ARBA00002764"/>
    </source>
</evidence>
<dbReference type="Pfam" id="PF08323">
    <property type="entry name" value="Glyco_transf_5"/>
    <property type="match status" value="1"/>
</dbReference>
<dbReference type="PANTHER" id="PTHR45825">
    <property type="entry name" value="GRANULE-BOUND STARCH SYNTHASE 1, CHLOROPLASTIC/AMYLOPLASTIC"/>
    <property type="match status" value="1"/>
</dbReference>
<feature type="domain" description="Starch synthase catalytic" evidence="10">
    <location>
        <begin position="6"/>
        <end position="245"/>
    </location>
</feature>
<evidence type="ECO:0000256" key="1">
    <source>
        <dbReference type="ARBA" id="ARBA00001478"/>
    </source>
</evidence>
<organism evidence="11 12">
    <name type="scientific">Nitrospina watsonii</name>
    <dbReference type="NCBI Taxonomy" id="1323948"/>
    <lineage>
        <taxon>Bacteria</taxon>
        <taxon>Pseudomonadati</taxon>
        <taxon>Nitrospinota/Tectimicrobiota group</taxon>
        <taxon>Nitrospinota</taxon>
        <taxon>Nitrospinia</taxon>
        <taxon>Nitrospinales</taxon>
        <taxon>Nitrospinaceae</taxon>
        <taxon>Nitrospina</taxon>
    </lineage>
</organism>
<keyword evidence="7 8" id="KW-0320">Glycogen biosynthesis</keyword>
<dbReference type="RefSeq" id="WP_282011598.1">
    <property type="nucleotide sequence ID" value="NZ_OX336137.1"/>
</dbReference>
<evidence type="ECO:0000256" key="3">
    <source>
        <dbReference type="ARBA" id="ARBA00004964"/>
    </source>
</evidence>
<evidence type="ECO:0000256" key="6">
    <source>
        <dbReference type="ARBA" id="ARBA00022679"/>
    </source>
</evidence>
<comment type="similarity">
    <text evidence="4 8">Belongs to the glycosyltransferase 1 family. Bacterial/plant glycogen synthase subfamily.</text>
</comment>
<dbReference type="Gene3D" id="3.40.50.2000">
    <property type="entry name" value="Glycogen Phosphorylase B"/>
    <property type="match status" value="2"/>
</dbReference>
<evidence type="ECO:0000259" key="10">
    <source>
        <dbReference type="Pfam" id="PF08323"/>
    </source>
</evidence>
<dbReference type="CDD" id="cd03791">
    <property type="entry name" value="GT5_Glycogen_synthase_DULL1-like"/>
    <property type="match status" value="1"/>
</dbReference>
<dbReference type="PANTHER" id="PTHR45825:SF11">
    <property type="entry name" value="ALPHA AMYLASE DOMAIN-CONTAINING PROTEIN"/>
    <property type="match status" value="1"/>
</dbReference>
<dbReference type="NCBIfam" id="TIGR02095">
    <property type="entry name" value="glgA"/>
    <property type="match status" value="1"/>
</dbReference>
<evidence type="ECO:0000313" key="11">
    <source>
        <dbReference type="EMBL" id="CAI2718715.1"/>
    </source>
</evidence>
<dbReference type="EMBL" id="OX336137">
    <property type="protein sequence ID" value="CAI2718715.1"/>
    <property type="molecule type" value="Genomic_DNA"/>
</dbReference>